<name>A0A183ILJ6_9BILA</name>
<dbReference type="AlphaFoldDB" id="A0A183ILJ6"/>
<dbReference type="SMART" id="SM00365">
    <property type="entry name" value="LRR_SD22"/>
    <property type="match status" value="7"/>
</dbReference>
<proteinExistence type="predicted"/>
<dbReference type="Proteomes" id="UP000270296">
    <property type="component" value="Unassembled WGS sequence"/>
</dbReference>
<dbReference type="InterPro" id="IPR032675">
    <property type="entry name" value="LRR_dom_sf"/>
</dbReference>
<dbReference type="PROSITE" id="PS51450">
    <property type="entry name" value="LRR"/>
    <property type="match status" value="7"/>
</dbReference>
<dbReference type="Pfam" id="PF00560">
    <property type="entry name" value="LRR_1"/>
    <property type="match status" value="1"/>
</dbReference>
<feature type="transmembrane region" description="Helical" evidence="4">
    <location>
        <begin position="566"/>
        <end position="591"/>
    </location>
</feature>
<evidence type="ECO:0000256" key="1">
    <source>
        <dbReference type="ARBA" id="ARBA00022614"/>
    </source>
</evidence>
<dbReference type="FunFam" id="3.80.10.10:FF:001164">
    <property type="entry name" value="GH01279p"/>
    <property type="match status" value="2"/>
</dbReference>
<organism evidence="8">
    <name type="scientific">Soboliphyme baturini</name>
    <dbReference type="NCBI Taxonomy" id="241478"/>
    <lineage>
        <taxon>Eukaryota</taxon>
        <taxon>Metazoa</taxon>
        <taxon>Ecdysozoa</taxon>
        <taxon>Nematoda</taxon>
        <taxon>Enoplea</taxon>
        <taxon>Dorylaimia</taxon>
        <taxon>Dioctophymatida</taxon>
        <taxon>Dioctophymatoidea</taxon>
        <taxon>Soboliphymatidae</taxon>
        <taxon>Soboliphyme</taxon>
    </lineage>
</organism>
<accession>A0A183ILJ6</accession>
<dbReference type="InterPro" id="IPR000483">
    <property type="entry name" value="Cys-rich_flank_reg_C"/>
</dbReference>
<evidence type="ECO:0000259" key="5">
    <source>
        <dbReference type="SMART" id="SM00082"/>
    </source>
</evidence>
<keyword evidence="3" id="KW-0677">Repeat</keyword>
<dbReference type="WBParaSite" id="SBAD_0000468301-mRNA-1">
    <property type="protein sequence ID" value="SBAD_0000468301-mRNA-1"/>
    <property type="gene ID" value="SBAD_0000468301"/>
</dbReference>
<feature type="domain" description="LRRCT" evidence="5">
    <location>
        <begin position="498"/>
        <end position="547"/>
    </location>
</feature>
<keyword evidence="4" id="KW-1133">Transmembrane helix</keyword>
<gene>
    <name evidence="6" type="ORF">SBAD_LOCUS4492</name>
</gene>
<evidence type="ECO:0000256" key="2">
    <source>
        <dbReference type="ARBA" id="ARBA00022729"/>
    </source>
</evidence>
<evidence type="ECO:0000313" key="7">
    <source>
        <dbReference type="Proteomes" id="UP000270296"/>
    </source>
</evidence>
<keyword evidence="1" id="KW-0433">Leucine-rich repeat</keyword>
<protein>
    <submittedName>
        <fullName evidence="8">LRRCT domain-containing protein</fullName>
    </submittedName>
</protein>
<dbReference type="EMBL" id="UZAM01008352">
    <property type="protein sequence ID" value="VDP04539.1"/>
    <property type="molecule type" value="Genomic_DNA"/>
</dbReference>
<dbReference type="InterPro" id="IPR001611">
    <property type="entry name" value="Leu-rich_rpt"/>
</dbReference>
<dbReference type="InterPro" id="IPR050333">
    <property type="entry name" value="SLRP"/>
</dbReference>
<dbReference type="SMART" id="SM00369">
    <property type="entry name" value="LRR_TYP"/>
    <property type="match status" value="12"/>
</dbReference>
<evidence type="ECO:0000256" key="3">
    <source>
        <dbReference type="ARBA" id="ARBA00022737"/>
    </source>
</evidence>
<dbReference type="PANTHER" id="PTHR45712:SF22">
    <property type="entry name" value="INSULIN-LIKE GROWTH FACTOR-BINDING PROTEIN COMPLEX ACID LABILE SUBUNIT"/>
    <property type="match status" value="1"/>
</dbReference>
<dbReference type="Gene3D" id="3.80.10.10">
    <property type="entry name" value="Ribonuclease Inhibitor"/>
    <property type="match status" value="4"/>
</dbReference>
<keyword evidence="4" id="KW-0472">Membrane</keyword>
<evidence type="ECO:0000313" key="8">
    <source>
        <dbReference type="WBParaSite" id="SBAD_0000468301-mRNA-1"/>
    </source>
</evidence>
<dbReference type="SUPFAM" id="SSF52058">
    <property type="entry name" value="L domain-like"/>
    <property type="match status" value="1"/>
</dbReference>
<evidence type="ECO:0000313" key="6">
    <source>
        <dbReference type="EMBL" id="VDP04539.1"/>
    </source>
</evidence>
<reference evidence="8" key="1">
    <citation type="submission" date="2016-06" db="UniProtKB">
        <authorList>
            <consortium name="WormBaseParasite"/>
        </authorList>
    </citation>
    <scope>IDENTIFICATION</scope>
</reference>
<dbReference type="SMART" id="SM00082">
    <property type="entry name" value="LRRCT"/>
    <property type="match status" value="1"/>
</dbReference>
<reference evidence="6 7" key="2">
    <citation type="submission" date="2018-11" db="EMBL/GenBank/DDBJ databases">
        <authorList>
            <consortium name="Pathogen Informatics"/>
        </authorList>
    </citation>
    <scope>NUCLEOTIDE SEQUENCE [LARGE SCALE GENOMIC DNA]</scope>
</reference>
<dbReference type="InterPro" id="IPR003591">
    <property type="entry name" value="Leu-rich_rpt_typical-subtyp"/>
</dbReference>
<sequence length="623" mass="70011">MRVLTCPLPSVDPRKTAYFWDSVSCQLLCPFVFKLLLALLLTCSTCTNAKLTVNAKGCDIIEPIDGTLGDACRCFATLRTSNNKEYGNGTDDDEWSTVERGSHIPWVGCTRERMPAIYRALDSLKNGTRLSKLWIWDSLIPVVPLKFFAKLRMRWLVLENSHVGEFLPGVLTPLGRDLRVLELKNNIIYKLDAPIFAGLDSLFTLDLSGNRLSELNRNSFGSALPSLRTLILYKNNISVVGNHTFTHIPKLETLNLARNAISEIGSHAFDGLINLKVLNLEHNQIRIIANDAFDSLASLRVLNLGSNQLSSLSFTMLPALVQLLLHNNSFRHVGDIRSSSPLTELKSLYLDRNQITQLSNDDFKAFSSLTTLSMTCNELSTFEPDSLAALNALKVLSLQNNKISHIPDGLFVNLRNLTQLFLSQNNLSDFFGNIFIGLDQLEILTASHNRIRSIEHSVFANFTALRKLYLNDNQLRSLYNDTFAEIQDTLVALDLSDNPWQCDCNMLWFVQWINEVKNVVLNDFQTLCDQNAYQLSSVLHELSNYCQRAENQRLGMVPGGGESRNIWISVFSIILGVASILILSAVAMLYIQDGIMMSKQEMKRVPSDMVGLISDRHVERSRS</sequence>
<dbReference type="Pfam" id="PF13855">
    <property type="entry name" value="LRR_8"/>
    <property type="match status" value="2"/>
</dbReference>
<keyword evidence="4" id="KW-0812">Transmembrane</keyword>
<keyword evidence="2" id="KW-0732">Signal</keyword>
<keyword evidence="7" id="KW-1185">Reference proteome</keyword>
<dbReference type="OrthoDB" id="676979at2759"/>
<dbReference type="PANTHER" id="PTHR45712">
    <property type="entry name" value="AGAP008170-PA"/>
    <property type="match status" value="1"/>
</dbReference>
<evidence type="ECO:0000256" key="4">
    <source>
        <dbReference type="SAM" id="Phobius"/>
    </source>
</evidence>